<keyword evidence="2" id="KW-1185">Reference proteome</keyword>
<evidence type="ECO:0000313" key="2">
    <source>
        <dbReference type="Proteomes" id="UP000249890"/>
    </source>
</evidence>
<accession>A0A2Z2KM94</accession>
<reference evidence="1 2" key="1">
    <citation type="submission" date="2017-06" db="EMBL/GenBank/DDBJ databases">
        <title>Complete genome sequence of Paenibacillus donghaensis KCTC 13049T isolated from East Sea sediment, South Korea.</title>
        <authorList>
            <person name="Jung B.K."/>
            <person name="Hong S.-J."/>
            <person name="Shin J.-H."/>
        </authorList>
    </citation>
    <scope>NUCLEOTIDE SEQUENCE [LARGE SCALE GENOMIC DNA]</scope>
    <source>
        <strain evidence="1 2">KCTC 13049</strain>
    </source>
</reference>
<dbReference type="KEGG" id="pdh:B9T62_29965"/>
<dbReference type="AlphaFoldDB" id="A0A2Z2KM94"/>
<organism evidence="1 2">
    <name type="scientific">Paenibacillus donghaensis</name>
    <dbReference type="NCBI Taxonomy" id="414771"/>
    <lineage>
        <taxon>Bacteria</taxon>
        <taxon>Bacillati</taxon>
        <taxon>Bacillota</taxon>
        <taxon>Bacilli</taxon>
        <taxon>Bacillales</taxon>
        <taxon>Paenibacillaceae</taxon>
        <taxon>Paenibacillus</taxon>
    </lineage>
</organism>
<gene>
    <name evidence="1" type="ORF">B9T62_29965</name>
</gene>
<sequence length="79" mass="9099">MICRDQLLKSIQAVHLAVVSYANCVCEEIDEQEREMLFASGLELSNQLAELRKMYIKQYNVDPITGFRPVKISYGCKKK</sequence>
<name>A0A2Z2KM94_9BACL</name>
<evidence type="ECO:0000313" key="1">
    <source>
        <dbReference type="EMBL" id="ASA24610.1"/>
    </source>
</evidence>
<dbReference type="RefSeq" id="WP_087918580.1">
    <property type="nucleotide sequence ID" value="NZ_CP021780.1"/>
</dbReference>
<protein>
    <submittedName>
        <fullName evidence="1">Uncharacterized protein</fullName>
    </submittedName>
</protein>
<dbReference type="OrthoDB" id="2631578at2"/>
<dbReference type="EMBL" id="CP021780">
    <property type="protein sequence ID" value="ASA24610.1"/>
    <property type="molecule type" value="Genomic_DNA"/>
</dbReference>
<dbReference type="Proteomes" id="UP000249890">
    <property type="component" value="Chromosome"/>
</dbReference>
<proteinExistence type="predicted"/>